<comment type="caution">
    <text evidence="1">The sequence shown here is derived from an EMBL/GenBank/DDBJ whole genome shotgun (WGS) entry which is preliminary data.</text>
</comment>
<protein>
    <submittedName>
        <fullName evidence="1">Uncharacterized protein</fullName>
    </submittedName>
</protein>
<dbReference type="Proteomes" id="UP000033725">
    <property type="component" value="Unassembled WGS sequence"/>
</dbReference>
<name>A0A0F0KHM0_9MICO</name>
<sequence>MTKYGPFAQQHDGVQMSWLSDQRRPVPDQLRRILGMLDGVKRHTYSIWRGADPESIVGFRDHAGDSFIQAAGSMDGITVEVRLPGADGQGHLYSVGRREAPDGTTVLIPINTTRAVRVFSNEVFTADEAAAIFYAYYLTESVAQSYVLRELDLSRELSERR</sequence>
<organism evidence="1 2">
    <name type="scientific">Microbacterium oxydans</name>
    <dbReference type="NCBI Taxonomy" id="82380"/>
    <lineage>
        <taxon>Bacteria</taxon>
        <taxon>Bacillati</taxon>
        <taxon>Actinomycetota</taxon>
        <taxon>Actinomycetes</taxon>
        <taxon>Micrococcales</taxon>
        <taxon>Microbacteriaceae</taxon>
        <taxon>Microbacterium</taxon>
    </lineage>
</organism>
<dbReference type="EMBL" id="JYIV01000028">
    <property type="protein sequence ID" value="KJL20387.1"/>
    <property type="molecule type" value="Genomic_DNA"/>
</dbReference>
<evidence type="ECO:0000313" key="2">
    <source>
        <dbReference type="Proteomes" id="UP000033725"/>
    </source>
</evidence>
<dbReference type="AlphaFoldDB" id="A0A0F0KHM0"/>
<accession>A0A0F0KHM0</accession>
<evidence type="ECO:0000313" key="1">
    <source>
        <dbReference type="EMBL" id="KJL20387.1"/>
    </source>
</evidence>
<dbReference type="PATRIC" id="fig|82380.10.peg.2616"/>
<reference evidence="1 2" key="1">
    <citation type="submission" date="2015-02" db="EMBL/GenBank/DDBJ databases">
        <title>Draft genome sequences of ten Microbacterium spp. with emphasis on heavy metal contaminated environments.</title>
        <authorList>
            <person name="Corretto E."/>
        </authorList>
    </citation>
    <scope>NUCLEOTIDE SEQUENCE [LARGE SCALE GENOMIC DNA]</scope>
    <source>
        <strain evidence="1 2">BEL163</strain>
    </source>
</reference>
<gene>
    <name evidence="1" type="ORF">RN51_02603</name>
</gene>
<proteinExistence type="predicted"/>